<feature type="transmembrane region" description="Helical" evidence="1">
    <location>
        <begin position="94"/>
        <end position="115"/>
    </location>
</feature>
<keyword evidence="1" id="KW-0812">Transmembrane</keyword>
<protein>
    <submittedName>
        <fullName evidence="2">Uncharacterized protein</fullName>
    </submittedName>
</protein>
<keyword evidence="1" id="KW-0472">Membrane</keyword>
<evidence type="ECO:0000256" key="1">
    <source>
        <dbReference type="SAM" id="Phobius"/>
    </source>
</evidence>
<evidence type="ECO:0000313" key="2">
    <source>
        <dbReference type="EMBL" id="CAL1707885.1"/>
    </source>
</evidence>
<accession>A0ABP1DJ96</accession>
<sequence>MELWPASHLSCMGCWSCSSSCRPARLPTLFNCSLRNLLSSCKTFIWYLTCAVFPPYSHQPPLQRLTKGTNIPPCNNTTARLFLFFFPSSHRVSLLYIASFTFVFPHTCIASRVILPSSQQQLLFSRGHFSFVATTPFLSTHPAGPPPPFLSPLTPSPRTSSFDFTTVVFSHRCDPVSLSISHRIELEPHCYFFLYFLSSLFISWLLSLSSYPLHIAHFCFLVP</sequence>
<organism evidence="2 3">
    <name type="scientific">Somion occarium</name>
    <dbReference type="NCBI Taxonomy" id="3059160"/>
    <lineage>
        <taxon>Eukaryota</taxon>
        <taxon>Fungi</taxon>
        <taxon>Dikarya</taxon>
        <taxon>Basidiomycota</taxon>
        <taxon>Agaricomycotina</taxon>
        <taxon>Agaricomycetes</taxon>
        <taxon>Polyporales</taxon>
        <taxon>Cerrenaceae</taxon>
        <taxon>Somion</taxon>
    </lineage>
</organism>
<reference evidence="3" key="1">
    <citation type="submission" date="2024-04" db="EMBL/GenBank/DDBJ databases">
        <authorList>
            <person name="Shaw F."/>
            <person name="Minotto A."/>
        </authorList>
    </citation>
    <scope>NUCLEOTIDE SEQUENCE [LARGE SCALE GENOMIC DNA]</scope>
</reference>
<dbReference type="EMBL" id="OZ037947">
    <property type="protein sequence ID" value="CAL1707885.1"/>
    <property type="molecule type" value="Genomic_DNA"/>
</dbReference>
<dbReference type="Proteomes" id="UP001497453">
    <property type="component" value="Chromosome 4"/>
</dbReference>
<keyword evidence="1" id="KW-1133">Transmembrane helix</keyword>
<gene>
    <name evidence="2" type="ORF">GFSPODELE1_LOCUS6579</name>
</gene>
<evidence type="ECO:0000313" key="3">
    <source>
        <dbReference type="Proteomes" id="UP001497453"/>
    </source>
</evidence>
<feature type="transmembrane region" description="Helical" evidence="1">
    <location>
        <begin position="192"/>
        <end position="213"/>
    </location>
</feature>
<proteinExistence type="predicted"/>
<name>A0ABP1DJ96_9APHY</name>
<keyword evidence="3" id="KW-1185">Reference proteome</keyword>